<feature type="transmembrane region" description="Helical" evidence="11">
    <location>
        <begin position="234"/>
        <end position="260"/>
    </location>
</feature>
<dbReference type="GO" id="GO:0005524">
    <property type="term" value="F:ATP binding"/>
    <property type="evidence" value="ECO:0007669"/>
    <property type="project" value="UniProtKB-KW"/>
</dbReference>
<keyword evidence="7 11" id="KW-1133">Transmembrane helix</keyword>
<dbReference type="OrthoDB" id="3237158at2"/>
<evidence type="ECO:0000259" key="13">
    <source>
        <dbReference type="PROSITE" id="PS50929"/>
    </source>
</evidence>
<dbReference type="InterPro" id="IPR011527">
    <property type="entry name" value="ABC1_TM_dom"/>
</dbReference>
<evidence type="ECO:0000256" key="1">
    <source>
        <dbReference type="ARBA" id="ARBA00004429"/>
    </source>
</evidence>
<dbReference type="PROSITE" id="PS50929">
    <property type="entry name" value="ABC_TM1F"/>
    <property type="match status" value="1"/>
</dbReference>
<dbReference type="EMBL" id="CP027433">
    <property type="protein sequence ID" value="AVM02011.1"/>
    <property type="molecule type" value="Genomic_DNA"/>
</dbReference>
<dbReference type="InterPro" id="IPR003439">
    <property type="entry name" value="ABC_transporter-like_ATP-bd"/>
</dbReference>
<dbReference type="InterPro" id="IPR027417">
    <property type="entry name" value="P-loop_NTPase"/>
</dbReference>
<keyword evidence="2" id="KW-0997">Cell inner membrane</keyword>
<keyword evidence="3 11" id="KW-0812">Transmembrane</keyword>
<dbReference type="GO" id="GO:0140359">
    <property type="term" value="F:ABC-type transporter activity"/>
    <property type="evidence" value="ECO:0007669"/>
    <property type="project" value="InterPro"/>
</dbReference>
<dbReference type="GO" id="GO:0016887">
    <property type="term" value="F:ATP hydrolysis activity"/>
    <property type="evidence" value="ECO:0007669"/>
    <property type="project" value="InterPro"/>
</dbReference>
<dbReference type="PANTHER" id="PTHR24221">
    <property type="entry name" value="ATP-BINDING CASSETTE SUB-FAMILY B"/>
    <property type="match status" value="1"/>
</dbReference>
<dbReference type="SUPFAM" id="SSF52540">
    <property type="entry name" value="P-loop containing nucleoside triphosphate hydrolases"/>
    <property type="match status" value="1"/>
</dbReference>
<feature type="domain" description="ABC transporter" evidence="12">
    <location>
        <begin position="367"/>
        <end position="577"/>
    </location>
</feature>
<comment type="similarity">
    <text evidence="9">Belongs to the ABC transporter superfamily. Siderophore-Fe(3+) uptake transporter (SIUT) (TC 3.A.1.21) family.</text>
</comment>
<dbReference type="Gene3D" id="3.40.50.300">
    <property type="entry name" value="P-loop containing nucleotide triphosphate hydrolases"/>
    <property type="match status" value="1"/>
</dbReference>
<organism evidence="14 15">
    <name type="scientific">Gordonia iterans</name>
    <dbReference type="NCBI Taxonomy" id="1004901"/>
    <lineage>
        <taxon>Bacteria</taxon>
        <taxon>Bacillati</taxon>
        <taxon>Actinomycetota</taxon>
        <taxon>Actinomycetes</taxon>
        <taxon>Mycobacteriales</taxon>
        <taxon>Gordoniaceae</taxon>
        <taxon>Gordonia</taxon>
    </lineage>
</organism>
<dbReference type="InterPro" id="IPR039421">
    <property type="entry name" value="Type_1_exporter"/>
</dbReference>
<dbReference type="PANTHER" id="PTHR24221:SF654">
    <property type="entry name" value="ATP-BINDING CASSETTE SUB-FAMILY B MEMBER 6"/>
    <property type="match status" value="1"/>
</dbReference>
<dbReference type="SMART" id="SM00382">
    <property type="entry name" value="AAA"/>
    <property type="match status" value="1"/>
</dbReference>
<evidence type="ECO:0000313" key="15">
    <source>
        <dbReference type="Proteomes" id="UP000239814"/>
    </source>
</evidence>
<evidence type="ECO:0000256" key="8">
    <source>
        <dbReference type="ARBA" id="ARBA00023136"/>
    </source>
</evidence>
<dbReference type="AlphaFoldDB" id="A0A2S0KK46"/>
<keyword evidence="4" id="KW-0547">Nucleotide-binding</keyword>
<proteinExistence type="inferred from homology"/>
<feature type="transmembrane region" description="Helical" evidence="11">
    <location>
        <begin position="157"/>
        <end position="175"/>
    </location>
</feature>
<gene>
    <name evidence="14" type="primary">cydC</name>
    <name evidence="14" type="ORF">C6V83_04495</name>
</gene>
<evidence type="ECO:0000256" key="4">
    <source>
        <dbReference type="ARBA" id="ARBA00022741"/>
    </source>
</evidence>
<dbReference type="InterPro" id="IPR036640">
    <property type="entry name" value="ABC1_TM_sf"/>
</dbReference>
<reference evidence="14 15" key="1">
    <citation type="submission" date="2018-03" db="EMBL/GenBank/DDBJ databases">
        <title>Characteristics and genome of n-alkane degrading marine bacteria Gordonia iterans isolated from crude oil contaminated in Tae-an, South Korea.</title>
        <authorList>
            <person name="Lee S.-S."/>
            <person name="Kim H."/>
        </authorList>
    </citation>
    <scope>NUCLEOTIDE SEQUENCE [LARGE SCALE GENOMIC DNA]</scope>
    <source>
        <strain evidence="14 15">Co17</strain>
    </source>
</reference>
<dbReference type="GO" id="GO:0005886">
    <property type="term" value="C:plasma membrane"/>
    <property type="evidence" value="ECO:0007669"/>
    <property type="project" value="UniProtKB-SubCell"/>
</dbReference>
<evidence type="ECO:0000313" key="14">
    <source>
        <dbReference type="EMBL" id="AVM02011.1"/>
    </source>
</evidence>
<sequence length="578" mass="59354">MLRALAFVGLGKRPVFWSVLFGAAGALCALGLAAVSAWLITRAWQMPPVLYLSVAVTATRAFGISRALFRYVERLATHDTALNAMAVARAKIYRVLASGPPAYSVGMSQSRLLARTADDVDEIGDALIRGLIPMAVGAVTSVAAVVVMAFVSPTAAVILAIALIVSGGVAPWLAARGSALVLDEGARAREDVAQETTALLWHGPELAVAGRRQSTLERLSAADRRYARATDRGLGWQVSASAATPLALAVSVVAAALIAVDLASGLPGSLADVSSTDTRFTPMLFGVLVLLPLSSFESTAPLTAAGIAWLRGRQAAERVMVLVDGAAPDASSPAAAALPESGSLPGSGSLPELVEGDPVIDPAPATLSARRLQWGWDRPLGPASGLDLVVAPGERVVVVGPSGCGKSTLLLTLAGLLEPLAGTVSATHDDGNAVPAAEAACYFAEEAHLFSTSVRENLLVARGDATGEQVRAALDAVGLGPWVDGLPDGVDTDLAGGGAALSGGQRRRLLLARALLHPAPIVLLDEPAEHLDADDARDMIARISAPDGLFGTDRTVVLVTHQHADAATERGARLVDLG</sequence>
<keyword evidence="15" id="KW-1185">Reference proteome</keyword>
<keyword evidence="6" id="KW-1278">Translocase</keyword>
<dbReference type="Gene3D" id="1.20.1560.10">
    <property type="entry name" value="ABC transporter type 1, transmembrane domain"/>
    <property type="match status" value="1"/>
</dbReference>
<feature type="region of interest" description="Disordered" evidence="10">
    <location>
        <begin position="333"/>
        <end position="357"/>
    </location>
</feature>
<dbReference type="SUPFAM" id="SSF90123">
    <property type="entry name" value="ABC transporter transmembrane region"/>
    <property type="match status" value="1"/>
</dbReference>
<evidence type="ECO:0000256" key="6">
    <source>
        <dbReference type="ARBA" id="ARBA00022967"/>
    </source>
</evidence>
<evidence type="ECO:0000256" key="7">
    <source>
        <dbReference type="ARBA" id="ARBA00022989"/>
    </source>
</evidence>
<evidence type="ECO:0000256" key="3">
    <source>
        <dbReference type="ARBA" id="ARBA00022692"/>
    </source>
</evidence>
<comment type="subcellular location">
    <subcellularLocation>
        <location evidence="1">Cell inner membrane</location>
        <topology evidence="1">Multi-pass membrane protein</topology>
    </subcellularLocation>
</comment>
<dbReference type="InterPro" id="IPR017871">
    <property type="entry name" value="ABC_transporter-like_CS"/>
</dbReference>
<accession>A0A2S0KK46</accession>
<dbReference type="InterPro" id="IPR014223">
    <property type="entry name" value="ABC_CydC/D"/>
</dbReference>
<evidence type="ECO:0000259" key="12">
    <source>
        <dbReference type="PROSITE" id="PS50893"/>
    </source>
</evidence>
<feature type="compositionally biased region" description="Low complexity" evidence="10">
    <location>
        <begin position="333"/>
        <end position="353"/>
    </location>
</feature>
<feature type="transmembrane region" description="Helical" evidence="11">
    <location>
        <begin position="15"/>
        <end position="40"/>
    </location>
</feature>
<evidence type="ECO:0000256" key="11">
    <source>
        <dbReference type="SAM" id="Phobius"/>
    </source>
</evidence>
<dbReference type="PROSITE" id="PS50893">
    <property type="entry name" value="ABC_TRANSPORTER_2"/>
    <property type="match status" value="1"/>
</dbReference>
<feature type="transmembrane region" description="Helical" evidence="11">
    <location>
        <begin position="131"/>
        <end position="151"/>
    </location>
</feature>
<dbReference type="GO" id="GO:0045454">
    <property type="term" value="P:cell redox homeostasis"/>
    <property type="evidence" value="ECO:0007669"/>
    <property type="project" value="InterPro"/>
</dbReference>
<dbReference type="InterPro" id="IPR003593">
    <property type="entry name" value="AAA+_ATPase"/>
</dbReference>
<evidence type="ECO:0000256" key="10">
    <source>
        <dbReference type="SAM" id="MobiDB-lite"/>
    </source>
</evidence>
<protein>
    <submittedName>
        <fullName evidence="14">Thiol reductant ABC exporter subunit CydC</fullName>
    </submittedName>
</protein>
<dbReference type="Pfam" id="PF00005">
    <property type="entry name" value="ABC_tran"/>
    <property type="match status" value="1"/>
</dbReference>
<dbReference type="GO" id="GO:0034775">
    <property type="term" value="P:glutathione transmembrane transport"/>
    <property type="evidence" value="ECO:0007669"/>
    <property type="project" value="InterPro"/>
</dbReference>
<keyword evidence="2" id="KW-1003">Cell membrane</keyword>
<dbReference type="Proteomes" id="UP000239814">
    <property type="component" value="Chromosome"/>
</dbReference>
<keyword evidence="8 11" id="KW-0472">Membrane</keyword>
<dbReference type="GO" id="GO:0034040">
    <property type="term" value="F:ATPase-coupled lipid transmembrane transporter activity"/>
    <property type="evidence" value="ECO:0007669"/>
    <property type="project" value="TreeGrafter"/>
</dbReference>
<name>A0A2S0KK46_9ACTN</name>
<feature type="domain" description="ABC transmembrane type-1" evidence="13">
    <location>
        <begin position="16"/>
        <end position="314"/>
    </location>
</feature>
<dbReference type="KEGG" id="git:C6V83_04495"/>
<evidence type="ECO:0000256" key="2">
    <source>
        <dbReference type="ARBA" id="ARBA00022519"/>
    </source>
</evidence>
<evidence type="ECO:0000256" key="9">
    <source>
        <dbReference type="ARBA" id="ARBA00023455"/>
    </source>
</evidence>
<evidence type="ECO:0000256" key="5">
    <source>
        <dbReference type="ARBA" id="ARBA00022840"/>
    </source>
</evidence>
<dbReference type="PROSITE" id="PS00211">
    <property type="entry name" value="ABC_TRANSPORTER_1"/>
    <property type="match status" value="1"/>
</dbReference>
<dbReference type="NCBIfam" id="TIGR02868">
    <property type="entry name" value="CydC"/>
    <property type="match status" value="1"/>
</dbReference>
<keyword evidence="5" id="KW-0067">ATP-binding</keyword>